<dbReference type="SUPFAM" id="SSF56784">
    <property type="entry name" value="HAD-like"/>
    <property type="match status" value="1"/>
</dbReference>
<dbReference type="EMBL" id="CAJRAF010000004">
    <property type="protein sequence ID" value="CAG5017300.1"/>
    <property type="molecule type" value="Genomic_DNA"/>
</dbReference>
<dbReference type="SFLD" id="SFLDG01129">
    <property type="entry name" value="C1.5:_HAD__Beta-PGM__Phosphata"/>
    <property type="match status" value="1"/>
</dbReference>
<dbReference type="InterPro" id="IPR023198">
    <property type="entry name" value="PGP-like_dom2"/>
</dbReference>
<dbReference type="AlphaFoldDB" id="A0A916JIE3"/>
<dbReference type="RefSeq" id="WP_215242085.1">
    <property type="nucleotide sequence ID" value="NZ_CAJRAF010000004.1"/>
</dbReference>
<evidence type="ECO:0000256" key="1">
    <source>
        <dbReference type="ARBA" id="ARBA00022801"/>
    </source>
</evidence>
<protein>
    <recommendedName>
        <fullName evidence="4">HAD family hydrolase</fullName>
    </recommendedName>
</protein>
<name>A0A916JIE3_9BACT</name>
<evidence type="ECO:0008006" key="4">
    <source>
        <dbReference type="Google" id="ProtNLM"/>
    </source>
</evidence>
<evidence type="ECO:0000313" key="3">
    <source>
        <dbReference type="Proteomes" id="UP000680038"/>
    </source>
</evidence>
<dbReference type="Gene3D" id="1.10.150.240">
    <property type="entry name" value="Putative phosphatase, domain 2"/>
    <property type="match status" value="1"/>
</dbReference>
<keyword evidence="3" id="KW-1185">Reference proteome</keyword>
<reference evidence="2" key="1">
    <citation type="submission" date="2021-04" db="EMBL/GenBank/DDBJ databases">
        <authorList>
            <person name="Rodrigo-Torres L."/>
            <person name="Arahal R. D."/>
            <person name="Lucena T."/>
        </authorList>
    </citation>
    <scope>NUCLEOTIDE SEQUENCE</scope>
    <source>
        <strain evidence="2">CECT 9275</strain>
    </source>
</reference>
<dbReference type="Gene3D" id="3.40.50.1000">
    <property type="entry name" value="HAD superfamily/HAD-like"/>
    <property type="match status" value="1"/>
</dbReference>
<sequence length="230" mass="26738">MDHISVVAFDADDTLWVNEPYFRETEEKFYSLLEDYLPRHTISQELFKTEMDNLPLYGYGVKGFMLSMVETALRVSEGTMDVRVIEKALEYGKELLAKPIEVLEGVEEVLQKLAPRYKLVVATKGDLLDQERKLKKSGIDHYFHHIEIMSDKKVADYKKLIRHLDIGADEFLMIGNSLKSDVLPVLELGGHAVHVPYHITWVHEHIEHNVHHENFRQCSQIRDILPFLVR</sequence>
<keyword evidence="1" id="KW-0378">Hydrolase</keyword>
<gene>
    <name evidence="2" type="ORF">DYBT9275_05743</name>
</gene>
<dbReference type="InterPro" id="IPR051540">
    <property type="entry name" value="S-2-haloacid_dehalogenase"/>
</dbReference>
<dbReference type="Pfam" id="PF00702">
    <property type="entry name" value="Hydrolase"/>
    <property type="match status" value="1"/>
</dbReference>
<proteinExistence type="predicted"/>
<dbReference type="InterPro" id="IPR023214">
    <property type="entry name" value="HAD_sf"/>
</dbReference>
<organism evidence="2 3">
    <name type="scientific">Dyadobacter helix</name>
    <dbReference type="NCBI Taxonomy" id="2822344"/>
    <lineage>
        <taxon>Bacteria</taxon>
        <taxon>Pseudomonadati</taxon>
        <taxon>Bacteroidota</taxon>
        <taxon>Cytophagia</taxon>
        <taxon>Cytophagales</taxon>
        <taxon>Spirosomataceae</taxon>
        <taxon>Dyadobacter</taxon>
    </lineage>
</organism>
<evidence type="ECO:0000313" key="2">
    <source>
        <dbReference type="EMBL" id="CAG5017300.1"/>
    </source>
</evidence>
<dbReference type="Proteomes" id="UP000680038">
    <property type="component" value="Unassembled WGS sequence"/>
</dbReference>
<comment type="caution">
    <text evidence="2">The sequence shown here is derived from an EMBL/GenBank/DDBJ whole genome shotgun (WGS) entry which is preliminary data.</text>
</comment>
<dbReference type="InterPro" id="IPR036412">
    <property type="entry name" value="HAD-like_sf"/>
</dbReference>
<dbReference type="SFLD" id="SFLDS00003">
    <property type="entry name" value="Haloacid_Dehalogenase"/>
    <property type="match status" value="1"/>
</dbReference>
<dbReference type="PANTHER" id="PTHR43316:SF8">
    <property type="entry name" value="HAD FAMILY HYDROLASE"/>
    <property type="match status" value="1"/>
</dbReference>
<dbReference type="PANTHER" id="PTHR43316">
    <property type="entry name" value="HYDROLASE, HALOACID DELAHOGENASE-RELATED"/>
    <property type="match status" value="1"/>
</dbReference>
<dbReference type="GO" id="GO:0016787">
    <property type="term" value="F:hydrolase activity"/>
    <property type="evidence" value="ECO:0007669"/>
    <property type="project" value="UniProtKB-KW"/>
</dbReference>
<accession>A0A916JIE3</accession>